<organism evidence="2 3">
    <name type="scientific">Araneus ventricosus</name>
    <name type="common">Orbweaver spider</name>
    <name type="synonym">Epeira ventricosa</name>
    <dbReference type="NCBI Taxonomy" id="182803"/>
    <lineage>
        <taxon>Eukaryota</taxon>
        <taxon>Metazoa</taxon>
        <taxon>Ecdysozoa</taxon>
        <taxon>Arthropoda</taxon>
        <taxon>Chelicerata</taxon>
        <taxon>Arachnida</taxon>
        <taxon>Araneae</taxon>
        <taxon>Araneomorphae</taxon>
        <taxon>Entelegynae</taxon>
        <taxon>Araneoidea</taxon>
        <taxon>Araneidae</taxon>
        <taxon>Araneus</taxon>
    </lineage>
</organism>
<sequence length="121" mass="13800">MHMKEPKPGILATWFRREADTPHFQVLKFILLITIFMTTTSIHYATECVLTSAMHMKEPKPGILATWFRRVADTPHSQVLKFILLITIFMTTTSIHYATECVLTSAMHMKEPKPGILASLV</sequence>
<accession>A0A4Y2PSB3</accession>
<protein>
    <submittedName>
        <fullName evidence="2">Uncharacterized protein</fullName>
    </submittedName>
</protein>
<dbReference type="AlphaFoldDB" id="A0A4Y2PSB3"/>
<dbReference type="EMBL" id="BGPR01012048">
    <property type="protein sequence ID" value="GBN54234.1"/>
    <property type="molecule type" value="Genomic_DNA"/>
</dbReference>
<comment type="caution">
    <text evidence="2">The sequence shown here is derived from an EMBL/GenBank/DDBJ whole genome shotgun (WGS) entry which is preliminary data.</text>
</comment>
<evidence type="ECO:0000313" key="2">
    <source>
        <dbReference type="EMBL" id="GBN54234.1"/>
    </source>
</evidence>
<keyword evidence="1" id="KW-1133">Transmembrane helix</keyword>
<evidence type="ECO:0000256" key="1">
    <source>
        <dbReference type="SAM" id="Phobius"/>
    </source>
</evidence>
<keyword evidence="3" id="KW-1185">Reference proteome</keyword>
<feature type="transmembrane region" description="Helical" evidence="1">
    <location>
        <begin position="26"/>
        <end position="46"/>
    </location>
</feature>
<gene>
    <name evidence="2" type="ORF">AVEN_262755_1</name>
</gene>
<feature type="transmembrane region" description="Helical" evidence="1">
    <location>
        <begin position="82"/>
        <end position="103"/>
    </location>
</feature>
<dbReference type="Proteomes" id="UP000499080">
    <property type="component" value="Unassembled WGS sequence"/>
</dbReference>
<reference evidence="2 3" key="1">
    <citation type="journal article" date="2019" name="Sci. Rep.">
        <title>Orb-weaving spider Araneus ventricosus genome elucidates the spidroin gene catalogue.</title>
        <authorList>
            <person name="Kono N."/>
            <person name="Nakamura H."/>
            <person name="Ohtoshi R."/>
            <person name="Moran D.A.P."/>
            <person name="Shinohara A."/>
            <person name="Yoshida Y."/>
            <person name="Fujiwara M."/>
            <person name="Mori M."/>
            <person name="Tomita M."/>
            <person name="Arakawa K."/>
        </authorList>
    </citation>
    <scope>NUCLEOTIDE SEQUENCE [LARGE SCALE GENOMIC DNA]</scope>
</reference>
<keyword evidence="1" id="KW-0812">Transmembrane</keyword>
<evidence type="ECO:0000313" key="3">
    <source>
        <dbReference type="Proteomes" id="UP000499080"/>
    </source>
</evidence>
<name>A0A4Y2PSB3_ARAVE</name>
<proteinExistence type="predicted"/>
<keyword evidence="1" id="KW-0472">Membrane</keyword>